<evidence type="ECO:0000256" key="2">
    <source>
        <dbReference type="ARBA" id="ARBA00006235"/>
    </source>
</evidence>
<evidence type="ECO:0000256" key="5">
    <source>
        <dbReference type="ARBA" id="ARBA00022824"/>
    </source>
</evidence>
<keyword evidence="11" id="KW-1185">Reference proteome</keyword>
<dbReference type="InterPro" id="IPR010448">
    <property type="entry name" value="Torsin"/>
</dbReference>
<dbReference type="Proteomes" id="UP000038040">
    <property type="component" value="Unplaced"/>
</dbReference>
<dbReference type="Pfam" id="PF06309">
    <property type="entry name" value="Torsin"/>
    <property type="match status" value="1"/>
</dbReference>
<dbReference type="SUPFAM" id="SSF52540">
    <property type="entry name" value="P-loop containing nucleoside triphosphate hydrolases"/>
    <property type="match status" value="1"/>
</dbReference>
<comment type="similarity">
    <text evidence="2">Belongs to the ClpA/ClpB family. Torsin subfamily.</text>
</comment>
<keyword evidence="3" id="KW-0732">Signal</keyword>
<dbReference type="PRINTS" id="PR00300">
    <property type="entry name" value="CLPPROTEASEA"/>
</dbReference>
<reference evidence="12" key="1">
    <citation type="submission" date="2017-02" db="UniProtKB">
        <authorList>
            <consortium name="WormBaseParasite"/>
        </authorList>
    </citation>
    <scope>IDENTIFICATION</scope>
</reference>
<dbReference type="AlphaFoldDB" id="A0A0N4UMN3"/>
<evidence type="ECO:0000256" key="7">
    <source>
        <dbReference type="ARBA" id="ARBA00023180"/>
    </source>
</evidence>
<dbReference type="InterPro" id="IPR049337">
    <property type="entry name" value="TOR1A_C"/>
</dbReference>
<dbReference type="InterPro" id="IPR027417">
    <property type="entry name" value="P-loop_NTPase"/>
</dbReference>
<organism evidence="10 12">
    <name type="scientific">Dracunculus medinensis</name>
    <name type="common">Guinea worm</name>
    <dbReference type="NCBI Taxonomy" id="318479"/>
    <lineage>
        <taxon>Eukaryota</taxon>
        <taxon>Metazoa</taxon>
        <taxon>Ecdysozoa</taxon>
        <taxon>Nematoda</taxon>
        <taxon>Chromadorea</taxon>
        <taxon>Rhabditida</taxon>
        <taxon>Spirurina</taxon>
        <taxon>Dracunculoidea</taxon>
        <taxon>Dracunculidae</taxon>
        <taxon>Dracunculus</taxon>
    </lineage>
</organism>
<dbReference type="EMBL" id="UYYG01001229">
    <property type="protein sequence ID" value="VDN60649.1"/>
    <property type="molecule type" value="Genomic_DNA"/>
</dbReference>
<evidence type="ECO:0000313" key="12">
    <source>
        <dbReference type="WBParaSite" id="DME_0000911801-mRNA-1"/>
    </source>
</evidence>
<evidence type="ECO:0000256" key="1">
    <source>
        <dbReference type="ARBA" id="ARBA00004319"/>
    </source>
</evidence>
<comment type="subcellular location">
    <subcellularLocation>
        <location evidence="1">Endoplasmic reticulum lumen</location>
    </subcellularLocation>
</comment>
<feature type="domain" description="Torsin-1A C-terminal" evidence="8">
    <location>
        <begin position="280"/>
        <end position="334"/>
    </location>
</feature>
<dbReference type="WBParaSite" id="DME_0000911801-mRNA-1">
    <property type="protein sequence ID" value="DME_0000911801-mRNA-1"/>
    <property type="gene ID" value="DME_0000911801"/>
</dbReference>
<gene>
    <name evidence="9" type="ORF">DME_LOCUS10622</name>
</gene>
<dbReference type="InterPro" id="IPR001270">
    <property type="entry name" value="ClpA/B"/>
</dbReference>
<dbReference type="Gene3D" id="3.40.50.300">
    <property type="entry name" value="P-loop containing nucleotide triphosphate hydrolases"/>
    <property type="match status" value="1"/>
</dbReference>
<evidence type="ECO:0000259" key="8">
    <source>
        <dbReference type="Pfam" id="PF21376"/>
    </source>
</evidence>
<dbReference type="GO" id="GO:0005788">
    <property type="term" value="C:endoplasmic reticulum lumen"/>
    <property type="evidence" value="ECO:0007669"/>
    <property type="project" value="UniProtKB-SubCell"/>
</dbReference>
<keyword evidence="7" id="KW-0325">Glycoprotein</keyword>
<evidence type="ECO:0000256" key="4">
    <source>
        <dbReference type="ARBA" id="ARBA00022741"/>
    </source>
</evidence>
<dbReference type="PANTHER" id="PTHR10760:SF2">
    <property type="entry name" value="LD13476P-RELATED"/>
    <property type="match status" value="1"/>
</dbReference>
<dbReference type="GO" id="GO:0005524">
    <property type="term" value="F:ATP binding"/>
    <property type="evidence" value="ECO:0007669"/>
    <property type="project" value="UniProtKB-KW"/>
</dbReference>
<dbReference type="FunFam" id="3.40.50.300:FF:002276">
    <property type="entry name" value="Torsin, putative"/>
    <property type="match status" value="1"/>
</dbReference>
<name>A0A0N4UMN3_DRAME</name>
<sequence>MEFFFFFFQVYAEPVSLIIGSGAIIAVSLFSFFSRCAVYECCSEGWIQLRIADLQNTMQTRLYGQHLAQETVVAAIQSHWNNKNPTKALVMSFHGWTGSGKNYLSSMIADSIFKKGMRSNYVHILISTLHFSNSREIPVYRDKLRQWIHGNVSLCERSLFIFDEVDKMPAKVMDVIKPFVDHYNNVDGVDYRKSIFIFLSNTGGNEVAQKALSYYEQGKIRESITLQEMEEIVISNAYNAEGKFFIHIIHFLIVSFSCGLKMSELISNHLVDHYVPFLPLERRHILLCIRDYLELRGLHPTNNQITAIADSLQYFPKANPIYSSSGCKRIAHKAELFISIEKDKERKSMMEKNSDDDEL</sequence>
<dbReference type="Pfam" id="PF21376">
    <property type="entry name" value="TOR1A_C"/>
    <property type="match status" value="1"/>
</dbReference>
<accession>A0A0N4UMN3</accession>
<dbReference type="Proteomes" id="UP000274756">
    <property type="component" value="Unassembled WGS sequence"/>
</dbReference>
<keyword evidence="4" id="KW-0547">Nucleotide-binding</keyword>
<keyword evidence="5" id="KW-0256">Endoplasmic reticulum</keyword>
<dbReference type="OrthoDB" id="19623at2759"/>
<evidence type="ECO:0000313" key="10">
    <source>
        <dbReference type="Proteomes" id="UP000038040"/>
    </source>
</evidence>
<reference evidence="9 11" key="2">
    <citation type="submission" date="2018-11" db="EMBL/GenBank/DDBJ databases">
        <authorList>
            <consortium name="Pathogen Informatics"/>
        </authorList>
    </citation>
    <scope>NUCLEOTIDE SEQUENCE [LARGE SCALE GENOMIC DNA]</scope>
</reference>
<dbReference type="GO" id="GO:0016887">
    <property type="term" value="F:ATP hydrolysis activity"/>
    <property type="evidence" value="ECO:0007669"/>
    <property type="project" value="InterPro"/>
</dbReference>
<dbReference type="PANTHER" id="PTHR10760">
    <property type="entry name" value="TORSIN"/>
    <property type="match status" value="1"/>
</dbReference>
<proteinExistence type="inferred from homology"/>
<dbReference type="STRING" id="318479.A0A0N4UMN3"/>
<keyword evidence="6" id="KW-0067">ATP-binding</keyword>
<evidence type="ECO:0000313" key="11">
    <source>
        <dbReference type="Proteomes" id="UP000274756"/>
    </source>
</evidence>
<protein>
    <submittedName>
        <fullName evidence="12">Torsin</fullName>
    </submittedName>
</protein>
<evidence type="ECO:0000256" key="6">
    <source>
        <dbReference type="ARBA" id="ARBA00022840"/>
    </source>
</evidence>
<evidence type="ECO:0000313" key="9">
    <source>
        <dbReference type="EMBL" id="VDN60649.1"/>
    </source>
</evidence>
<evidence type="ECO:0000256" key="3">
    <source>
        <dbReference type="ARBA" id="ARBA00022729"/>
    </source>
</evidence>